<organism evidence="1 2">
    <name type="scientific">Corchorus olitorius</name>
    <dbReference type="NCBI Taxonomy" id="93759"/>
    <lineage>
        <taxon>Eukaryota</taxon>
        <taxon>Viridiplantae</taxon>
        <taxon>Streptophyta</taxon>
        <taxon>Embryophyta</taxon>
        <taxon>Tracheophyta</taxon>
        <taxon>Spermatophyta</taxon>
        <taxon>Magnoliopsida</taxon>
        <taxon>eudicotyledons</taxon>
        <taxon>Gunneridae</taxon>
        <taxon>Pentapetalae</taxon>
        <taxon>rosids</taxon>
        <taxon>malvids</taxon>
        <taxon>Malvales</taxon>
        <taxon>Malvaceae</taxon>
        <taxon>Grewioideae</taxon>
        <taxon>Apeibeae</taxon>
        <taxon>Corchorus</taxon>
    </lineage>
</organism>
<comment type="caution">
    <text evidence="1">The sequence shown here is derived from an EMBL/GenBank/DDBJ whole genome shotgun (WGS) entry which is preliminary data.</text>
</comment>
<keyword evidence="2" id="KW-1185">Reference proteome</keyword>
<dbReference type="AlphaFoldDB" id="A0A1R3KEC0"/>
<reference evidence="2" key="1">
    <citation type="submission" date="2013-09" db="EMBL/GenBank/DDBJ databases">
        <title>Corchorus olitorius genome sequencing.</title>
        <authorList>
            <person name="Alam M."/>
            <person name="Haque M.S."/>
            <person name="Islam M.S."/>
            <person name="Emdad E.M."/>
            <person name="Islam M.M."/>
            <person name="Ahmed B."/>
            <person name="Halim A."/>
            <person name="Hossen Q.M.M."/>
            <person name="Hossain M.Z."/>
            <person name="Ahmed R."/>
            <person name="Khan M.M."/>
            <person name="Islam R."/>
            <person name="Rashid M.M."/>
            <person name="Khan S.A."/>
            <person name="Rahman M.S."/>
            <person name="Alam M."/>
            <person name="Yahiya A.S."/>
            <person name="Khan M.S."/>
            <person name="Azam M.S."/>
            <person name="Haque T."/>
            <person name="Lashkar M.Z.H."/>
            <person name="Akhand A.I."/>
            <person name="Morshed G."/>
            <person name="Roy S."/>
            <person name="Uddin K.S."/>
            <person name="Rabeya T."/>
            <person name="Hossain A.S."/>
            <person name="Chowdhury A."/>
            <person name="Snigdha A.R."/>
            <person name="Mortoza M.S."/>
            <person name="Matin S.A."/>
            <person name="Hoque S.M.E."/>
            <person name="Islam M.K."/>
            <person name="Roy D.K."/>
            <person name="Haider R."/>
            <person name="Moosa M.M."/>
            <person name="Elias S.M."/>
            <person name="Hasan A.M."/>
            <person name="Jahan S."/>
            <person name="Shafiuddin M."/>
            <person name="Mahmood N."/>
            <person name="Shommy N.S."/>
        </authorList>
    </citation>
    <scope>NUCLEOTIDE SEQUENCE [LARGE SCALE GENOMIC DNA]</scope>
    <source>
        <strain evidence="2">cv. O-4</strain>
    </source>
</reference>
<gene>
    <name evidence="1" type="ORF">COLO4_08838</name>
</gene>
<accession>A0A1R3KEC0</accession>
<dbReference type="EMBL" id="AWUE01013993">
    <property type="protein sequence ID" value="OMP05447.1"/>
    <property type="molecule type" value="Genomic_DNA"/>
</dbReference>
<name>A0A1R3KEC0_9ROSI</name>
<protein>
    <submittedName>
        <fullName evidence="1">Uncharacterized protein</fullName>
    </submittedName>
</protein>
<evidence type="ECO:0000313" key="2">
    <source>
        <dbReference type="Proteomes" id="UP000187203"/>
    </source>
</evidence>
<proteinExistence type="predicted"/>
<evidence type="ECO:0000313" key="1">
    <source>
        <dbReference type="EMBL" id="OMP05447.1"/>
    </source>
</evidence>
<sequence length="73" mass="8496">MGLPSTDLKPSRFLMGVGSKETWVYFLYPSREKGWLRADEVMTWQCKQLTWPSNLAILLNSQVRFIPPFALTF</sequence>
<dbReference type="Proteomes" id="UP000187203">
    <property type="component" value="Unassembled WGS sequence"/>
</dbReference>